<dbReference type="InterPro" id="IPR036322">
    <property type="entry name" value="WD40_repeat_dom_sf"/>
</dbReference>
<dbReference type="GO" id="GO:0000139">
    <property type="term" value="C:Golgi membrane"/>
    <property type="evidence" value="ECO:0007669"/>
    <property type="project" value="TreeGrafter"/>
</dbReference>
<evidence type="ECO:0000256" key="3">
    <source>
        <dbReference type="SAM" id="MobiDB-lite"/>
    </source>
</evidence>
<dbReference type="KEGG" id="mgl:MGL_3139"/>
<evidence type="ECO:0000256" key="2">
    <source>
        <dbReference type="ARBA" id="ARBA00023136"/>
    </source>
</evidence>
<dbReference type="GO" id="GO:0006886">
    <property type="term" value="P:intracellular protein transport"/>
    <property type="evidence" value="ECO:0007669"/>
    <property type="project" value="InterPro"/>
</dbReference>
<gene>
    <name evidence="5" type="ORF">MGL_3139</name>
</gene>
<feature type="region of interest" description="Disordered" evidence="3">
    <location>
        <begin position="905"/>
        <end position="996"/>
    </location>
</feature>
<comment type="caution">
    <text evidence="5">The sequence shown here is derived from an EMBL/GenBank/DDBJ whole genome shotgun (WGS) entry which is preliminary data.</text>
</comment>
<dbReference type="STRING" id="425265.A8Q7W0"/>
<dbReference type="InParanoid" id="A8Q7W0"/>
<organism evidence="5 6">
    <name type="scientific">Malassezia globosa (strain ATCC MYA-4612 / CBS 7966)</name>
    <name type="common">Dandruff-associated fungus</name>
    <dbReference type="NCBI Taxonomy" id="425265"/>
    <lineage>
        <taxon>Eukaryota</taxon>
        <taxon>Fungi</taxon>
        <taxon>Dikarya</taxon>
        <taxon>Basidiomycota</taxon>
        <taxon>Ustilaginomycotina</taxon>
        <taxon>Malasseziomycetes</taxon>
        <taxon>Malasseziales</taxon>
        <taxon>Malasseziaceae</taxon>
        <taxon>Malassezia</taxon>
    </lineage>
</organism>
<dbReference type="GO" id="GO:0005829">
    <property type="term" value="C:cytosol"/>
    <property type="evidence" value="ECO:0007669"/>
    <property type="project" value="TreeGrafter"/>
</dbReference>
<sequence>MRSLILSAPELAPSSQALLATFQPATGDAYHTCTNEPLSARINFQLLFLDALQVDPGIACIACVDAHLFVSTKSPAAVQLVSWPSSTSSASTSAASASVSASSAASAPPILLAHLPWLQVPLSSSSSLALTPSPIVHAEHSYATDLSAWISADGSAYIVGRNDTWVGACAYRAVDSAHKNVPTTTALNARFSLLALGFENGHITLFEFQTATQTPQFVHSLTLPHITGRVICLDWTADGHALAVGYEHGWAIWSTFGHVMCHSFREDWTTATRSYRDNFQFGVQSVFWGLGGTELFVLARPLSPDAHAQDDERTLAYVVPFVKAAATTHMTPADVNAGFLLGDASAYMYRGHEQSDAGLLSPGNDVWRHIPFPAEYLTTQWPIRCTALSPDGRFLAIAGRRGLAHYSTASGHWKLYEVATQALSFCVRGGMAWYQHVLIAACDCMGEIQIRLYSRDQPLDNAHLLDLVVLGAPVVTLALFETSLLLYLADNTLVHYLITPTREHIRLRLCGSISFDGIIGEPSRVRALSWLVPPVQRDIGHPADDLTVANLLFLIDGMLVLLRPARASDDEQLSYDLQVLHEHIESFCTPIYTPGALSHSLWAFDGHHMSVWLHPMSRSDAPDCVLPVSSTYPLCILSDRGILLGAESLPVLRRTLDTTSYRLRLHTTLFLDHVLRAILERRHLLDAIEIASLYVPLEYFSHALEVLVHAVLEDEADAAPQQGNHPGDLTSPGNGITDSVAAGTASSAATYAGTRAPILPTVLAFLDHFDEALQVVVRAARKTEMSRWRYLFDAAGRPSTLMQHCLDRHDYASASAYLLIVHELEDGATSLQATAKALARFEEAGEFALLRDTLSFLHGLDENGDILRTCTSAASELVLSSGISILSREYDVEVERRMQGAQTVPLLRTSLSPSLSRQAPSPRKLGLTDSPRRPTSVARKSSMSNSPALRTSSAHVLHRAARSASITLSPSMPRMQANGRLVLPPTSSPGLSPRVP</sequence>
<dbReference type="SUPFAM" id="SSF50978">
    <property type="entry name" value="WD40 repeat-like"/>
    <property type="match status" value="1"/>
</dbReference>
<dbReference type="PANTHER" id="PTHR22746:SF10">
    <property type="entry name" value="GUANINE NUCLEOTIDE EXCHANGE FACTOR SUBUNIT RIC1"/>
    <property type="match status" value="1"/>
</dbReference>
<feature type="domain" description="RIC1 C-terminal alpha solenoid region" evidence="4">
    <location>
        <begin position="672"/>
        <end position="873"/>
    </location>
</feature>
<dbReference type="OrthoDB" id="67540at2759"/>
<keyword evidence="6" id="KW-1185">Reference proteome</keyword>
<feature type="compositionally biased region" description="Low complexity" evidence="3">
    <location>
        <begin position="905"/>
        <end position="917"/>
    </location>
</feature>
<dbReference type="OMA" id="MVYDRAM"/>
<proteinExistence type="predicted"/>
<feature type="compositionally biased region" description="Polar residues" evidence="3">
    <location>
        <begin position="938"/>
        <end position="954"/>
    </location>
</feature>
<dbReference type="Pfam" id="PF07064">
    <property type="entry name" value="RIC1"/>
    <property type="match status" value="1"/>
</dbReference>
<dbReference type="Proteomes" id="UP000008837">
    <property type="component" value="Unassembled WGS sequence"/>
</dbReference>
<name>A8Q7W0_MALGO</name>
<dbReference type="EMBL" id="AAYY01000011">
    <property type="protein sequence ID" value="EDP42381.1"/>
    <property type="molecule type" value="Genomic_DNA"/>
</dbReference>
<dbReference type="AlphaFoldDB" id="A8Q7W0"/>
<dbReference type="GO" id="GO:0042147">
    <property type="term" value="P:retrograde transport, endosome to Golgi"/>
    <property type="evidence" value="ECO:0007669"/>
    <property type="project" value="TreeGrafter"/>
</dbReference>
<evidence type="ECO:0000256" key="1">
    <source>
        <dbReference type="ARBA" id="ARBA00004370"/>
    </source>
</evidence>
<dbReference type="GeneID" id="5853901"/>
<keyword evidence="2" id="KW-0472">Membrane</keyword>
<dbReference type="GO" id="GO:0034066">
    <property type="term" value="C:Ric1-Rgp1 guanyl-nucleotide exchange factor complex"/>
    <property type="evidence" value="ECO:0007669"/>
    <property type="project" value="InterPro"/>
</dbReference>
<dbReference type="VEuPathDB" id="FungiDB:MGL_3139"/>
<evidence type="ECO:0000259" key="4">
    <source>
        <dbReference type="Pfam" id="PF07064"/>
    </source>
</evidence>
<comment type="subcellular location">
    <subcellularLocation>
        <location evidence="1">Membrane</location>
    </subcellularLocation>
</comment>
<evidence type="ECO:0000313" key="5">
    <source>
        <dbReference type="EMBL" id="EDP42381.1"/>
    </source>
</evidence>
<dbReference type="FunCoup" id="A8Q7W0">
    <property type="interactions" value="111"/>
</dbReference>
<dbReference type="InterPro" id="IPR040096">
    <property type="entry name" value="Ric1"/>
</dbReference>
<reference evidence="5 6" key="1">
    <citation type="journal article" date="2007" name="Proc. Natl. Acad. Sci. U.S.A.">
        <title>Dandruff-associated Malassezia genomes reveal convergent and divergent virulence traits shared with plant and human fungal pathogens.</title>
        <authorList>
            <person name="Xu J."/>
            <person name="Saunders C.W."/>
            <person name="Hu P."/>
            <person name="Grant R.A."/>
            <person name="Boekhout T."/>
            <person name="Kuramae E.E."/>
            <person name="Kronstad J.W."/>
            <person name="Deangelis Y.M."/>
            <person name="Reeder N.L."/>
            <person name="Johnstone K.R."/>
            <person name="Leland M."/>
            <person name="Fieno A.M."/>
            <person name="Begley W.M."/>
            <person name="Sun Y."/>
            <person name="Lacey M.P."/>
            <person name="Chaudhary T."/>
            <person name="Keough T."/>
            <person name="Chu L."/>
            <person name="Sears R."/>
            <person name="Yuan B."/>
            <person name="Dawson T.L.Jr."/>
        </authorList>
    </citation>
    <scope>NUCLEOTIDE SEQUENCE [LARGE SCALE GENOMIC DNA]</scope>
    <source>
        <strain evidence="6">ATCC MYA-4612 / CBS 7966</strain>
    </source>
</reference>
<dbReference type="Gene3D" id="2.130.10.10">
    <property type="entry name" value="YVTN repeat-like/Quinoprotein amine dehydrogenase"/>
    <property type="match status" value="1"/>
</dbReference>
<dbReference type="PANTHER" id="PTHR22746">
    <property type="entry name" value="RAB6A-GEF COMPLEX PARTNER PROTEIN 1"/>
    <property type="match status" value="1"/>
</dbReference>
<dbReference type="RefSeq" id="XP_001729595.1">
    <property type="nucleotide sequence ID" value="XM_001729543.1"/>
</dbReference>
<dbReference type="InterPro" id="IPR015943">
    <property type="entry name" value="WD40/YVTN_repeat-like_dom_sf"/>
</dbReference>
<dbReference type="Pfam" id="PF25440">
    <property type="entry name" value="Beta-prop_RIC1_2nd"/>
    <property type="match status" value="1"/>
</dbReference>
<accession>A8Q7W0</accession>
<dbReference type="InterPro" id="IPR009771">
    <property type="entry name" value="RIC1_C"/>
</dbReference>
<evidence type="ECO:0000313" key="6">
    <source>
        <dbReference type="Proteomes" id="UP000008837"/>
    </source>
</evidence>
<protein>
    <recommendedName>
        <fullName evidence="4">RIC1 C-terminal alpha solenoid region domain-containing protein</fullName>
    </recommendedName>
</protein>